<evidence type="ECO:0000256" key="1">
    <source>
        <dbReference type="SAM" id="MobiDB-lite"/>
    </source>
</evidence>
<sequence length="1248" mass="130989">MAFDTKGITIEINGDGSGFEKTLRKIKAETQGLDKEMSKVGRAMKSSFNSKDTGIELFIQKQGLLQSKYANLVKQEHAYKQALEATKASYQENLVAFGEYDERTKSAAQNVQYLESELAVLHSRMDAVRESVLTCGTGMITFRQHLGNVATAAGKAYEALKPISLISAGVIAAATAQTIKFEDAWVGVTKTVDGTPQQMEALNAGLKDLALNTASSYETLAGFAELGGQMGVATDSMLTFTKTVAMLGDTTNIAGEEAAQSLAQIANIMVDAGDRTADYYSRFGSTVVDLGNNFATTEADIVQMTQRLATAGRQVGMSTPQVMALATALGSMGIKAAEGGGSMSKLIKQIQQSVSQGGEGLEAFAETAGMSAEQFAKAWRDDAGTAFAKFLEGIGKSGDVTGKLAELGIEEIRMSNATGALAQSTDLYTDALARADSAWESNTAMMAEAEKRYGTTKTALLQALEAIKQAGASLGESFAPALKDVAFMVKDAAKWFSELPKPVKDTVAKMLLLGAAAAPVAKGIEKITSKGQGMIEFLFRGSGAAEKLSKVLGKTNAGMDGTVTSIASLIGPAGLAGTAFVALASAMAGVGFIAGNMLRDNLDKEARAMGGVIQKNAELIDASKEYAQEAKNQANAADQVIQGYESNARYAETLANKIEFLNGKENLSTIQKQQLKAAVEELNAIYPELNISVDENTGHIDGNTESLRENLAQAQKNAKEKALIEASQKQLEAITQQKMAYDSAKESLTFWNQEVKDSTAAWTEASQKYGKSSDEAMAAMHTMNLATEEQRRAQEALSACLEEGTISWSDYFNTINQMGGEASTLNQTLITEFQNMVQQASEAGIQIPENIKQGIESGSMAPTEAINYMTSMMNYMDMVAAAGEGGTSVPLSVASGIIANAGSAQEAANMLNNLIQFEQALTQANLAGVEIPADLAAGIASGAVSVDQAIQQLGSGSAQGLNKQGEFAAAGAGNANAYNNAQTQGVKQGSDQAASAGASAFNSGKISNAAGKEGQQASTKYNTGINTMPGKTGTVLSDTASRFGGSSVPGAAGTMGSSATSAFQRNISGIPSAAQTAYNDAKYWIDQIQSLTRQSFTVKVTKEVKTVETKGDRTVRANSPLFHVMSLANPAGLFASASADPVANESNMGYAARNAVNPTTAALQSAIDTQRGVMAGNQMQIANLSRKMDSLMERLTAVDFDGYLSTIAKNTADTQIVMDRRTVGKLVASDVAKANDLDASVRKKLAGG</sequence>
<evidence type="ECO:0000313" key="4">
    <source>
        <dbReference type="Proteomes" id="UP000069771"/>
    </source>
</evidence>
<organism evidence="3 4">
    <name type="scientific">Faecalibaculum rodentium</name>
    <dbReference type="NCBI Taxonomy" id="1702221"/>
    <lineage>
        <taxon>Bacteria</taxon>
        <taxon>Bacillati</taxon>
        <taxon>Bacillota</taxon>
        <taxon>Erysipelotrichia</taxon>
        <taxon>Erysipelotrichales</taxon>
        <taxon>Erysipelotrichaceae</taxon>
        <taxon>Faecalibaculum</taxon>
    </lineage>
</organism>
<feature type="domain" description="Phage tail tape measure protein" evidence="2">
    <location>
        <begin position="208"/>
        <end position="400"/>
    </location>
</feature>
<dbReference type="EMBL" id="CP011391">
    <property type="protein sequence ID" value="AMK54626.1"/>
    <property type="molecule type" value="Genomic_DNA"/>
</dbReference>
<dbReference type="InterPro" id="IPR010090">
    <property type="entry name" value="Phage_tape_meas"/>
</dbReference>
<dbReference type="Proteomes" id="UP000069771">
    <property type="component" value="Chromosome"/>
</dbReference>
<gene>
    <name evidence="3" type="ORF">AALO17_14920</name>
</gene>
<accession>A0A140DVE9</accession>
<dbReference type="Pfam" id="PF10145">
    <property type="entry name" value="PhageMin_Tail"/>
    <property type="match status" value="1"/>
</dbReference>
<protein>
    <recommendedName>
        <fullName evidence="2">Phage tail tape measure protein domain-containing protein</fullName>
    </recommendedName>
</protein>
<name>A0A140DVE9_9FIRM</name>
<dbReference type="GeneID" id="78478187"/>
<dbReference type="STRING" id="1702221.AALO17_14920"/>
<dbReference type="OrthoDB" id="1637046at2"/>
<evidence type="ECO:0000259" key="2">
    <source>
        <dbReference type="Pfam" id="PF10145"/>
    </source>
</evidence>
<dbReference type="AlphaFoldDB" id="A0A140DVE9"/>
<dbReference type="RefSeq" id="WP_067557253.1">
    <property type="nucleotide sequence ID" value="NZ_CAOMXS010000018.1"/>
</dbReference>
<dbReference type="KEGG" id="fro:AALO17_14920"/>
<evidence type="ECO:0000313" key="3">
    <source>
        <dbReference type="EMBL" id="AMK54626.1"/>
    </source>
</evidence>
<dbReference type="NCBIfam" id="TIGR01760">
    <property type="entry name" value="tape_meas_TP901"/>
    <property type="match status" value="1"/>
</dbReference>
<feature type="region of interest" description="Disordered" evidence="1">
    <location>
        <begin position="1020"/>
        <end position="1041"/>
    </location>
</feature>
<keyword evidence="4" id="KW-1185">Reference proteome</keyword>
<reference evidence="3 4" key="1">
    <citation type="journal article" date="2016" name="Gut Pathog.">
        <title>Whole genome sequencing of "Faecalibaculum rodentium" ALO17, isolated from C57BL/6J laboratory mouse feces.</title>
        <authorList>
            <person name="Lim S."/>
            <person name="Chang D.H."/>
            <person name="Ahn S."/>
            <person name="Kim B.C."/>
        </authorList>
    </citation>
    <scope>NUCLEOTIDE SEQUENCE [LARGE SCALE GENOMIC DNA]</scope>
    <source>
        <strain evidence="3 4">Alo17</strain>
    </source>
</reference>
<proteinExistence type="predicted"/>
<dbReference type="PATRIC" id="fig|1702221.3.peg.1444"/>